<evidence type="ECO:0000256" key="2">
    <source>
        <dbReference type="ARBA" id="ARBA00022723"/>
    </source>
</evidence>
<keyword evidence="3" id="KW-0862">Zinc</keyword>
<evidence type="ECO:0000256" key="4">
    <source>
        <dbReference type="ARBA" id="ARBA00023239"/>
    </source>
</evidence>
<keyword evidence="2" id="KW-0479">Metal-binding</keyword>
<keyword evidence="7" id="KW-1185">Reference proteome</keyword>
<dbReference type="GO" id="GO:0046872">
    <property type="term" value="F:metal ion binding"/>
    <property type="evidence" value="ECO:0007669"/>
    <property type="project" value="UniProtKB-KW"/>
</dbReference>
<dbReference type="Pfam" id="PF04828">
    <property type="entry name" value="GFA"/>
    <property type="match status" value="1"/>
</dbReference>
<evidence type="ECO:0000256" key="1">
    <source>
        <dbReference type="ARBA" id="ARBA00005495"/>
    </source>
</evidence>
<dbReference type="OrthoDB" id="2212170at2759"/>
<dbReference type="PROSITE" id="PS51891">
    <property type="entry name" value="CENP_V_GFA"/>
    <property type="match status" value="1"/>
</dbReference>
<evidence type="ECO:0000313" key="7">
    <source>
        <dbReference type="Proteomes" id="UP000799324"/>
    </source>
</evidence>
<dbReference type="InterPro" id="IPR011057">
    <property type="entry name" value="Mss4-like_sf"/>
</dbReference>
<dbReference type="EMBL" id="MU004407">
    <property type="protein sequence ID" value="KAF2652211.1"/>
    <property type="molecule type" value="Genomic_DNA"/>
</dbReference>
<evidence type="ECO:0000259" key="5">
    <source>
        <dbReference type="PROSITE" id="PS51891"/>
    </source>
</evidence>
<dbReference type="Proteomes" id="UP000799324">
    <property type="component" value="Unassembled WGS sequence"/>
</dbReference>
<sequence length="126" mass="13679">MTTEGHCNCKSVTVKVPALKESIVCYCSNCRRAGASLCSLNYLLDSSEVDISDPNGTIRSYSDSNTRSGNTIIRKFCGTCGSPVATFTPDSPKVFVKAGLFDYLAPPVMEVFEESKAPWAHVTKKE</sequence>
<keyword evidence="4" id="KW-0456">Lyase</keyword>
<dbReference type="PANTHER" id="PTHR33337">
    <property type="entry name" value="GFA DOMAIN-CONTAINING PROTEIN"/>
    <property type="match status" value="1"/>
</dbReference>
<accession>A0A6A6SZ15</accession>
<evidence type="ECO:0000313" key="6">
    <source>
        <dbReference type="EMBL" id="KAF2652211.1"/>
    </source>
</evidence>
<proteinExistence type="inferred from homology"/>
<dbReference type="SUPFAM" id="SSF51316">
    <property type="entry name" value="Mss4-like"/>
    <property type="match status" value="1"/>
</dbReference>
<protein>
    <recommendedName>
        <fullName evidence="5">CENP-V/GFA domain-containing protein</fullName>
    </recommendedName>
</protein>
<dbReference type="Gene3D" id="3.90.1590.10">
    <property type="entry name" value="glutathione-dependent formaldehyde- activating enzyme (gfa)"/>
    <property type="match status" value="1"/>
</dbReference>
<name>A0A6A6SZ15_9PLEO</name>
<dbReference type="PANTHER" id="PTHR33337:SF40">
    <property type="entry name" value="CENP-V_GFA DOMAIN-CONTAINING PROTEIN-RELATED"/>
    <property type="match status" value="1"/>
</dbReference>
<feature type="domain" description="CENP-V/GFA" evidence="5">
    <location>
        <begin position="3"/>
        <end position="120"/>
    </location>
</feature>
<organism evidence="6 7">
    <name type="scientific">Lophiostoma macrostomum CBS 122681</name>
    <dbReference type="NCBI Taxonomy" id="1314788"/>
    <lineage>
        <taxon>Eukaryota</taxon>
        <taxon>Fungi</taxon>
        <taxon>Dikarya</taxon>
        <taxon>Ascomycota</taxon>
        <taxon>Pezizomycotina</taxon>
        <taxon>Dothideomycetes</taxon>
        <taxon>Pleosporomycetidae</taxon>
        <taxon>Pleosporales</taxon>
        <taxon>Lophiostomataceae</taxon>
        <taxon>Lophiostoma</taxon>
    </lineage>
</organism>
<dbReference type="InterPro" id="IPR006913">
    <property type="entry name" value="CENP-V/GFA"/>
</dbReference>
<dbReference type="GO" id="GO:0016846">
    <property type="term" value="F:carbon-sulfur lyase activity"/>
    <property type="evidence" value="ECO:0007669"/>
    <property type="project" value="InterPro"/>
</dbReference>
<comment type="similarity">
    <text evidence="1">Belongs to the Gfa family.</text>
</comment>
<evidence type="ECO:0000256" key="3">
    <source>
        <dbReference type="ARBA" id="ARBA00022833"/>
    </source>
</evidence>
<dbReference type="AlphaFoldDB" id="A0A6A6SZ15"/>
<gene>
    <name evidence="6" type="ORF">K491DRAFT_605348</name>
</gene>
<reference evidence="6" key="1">
    <citation type="journal article" date="2020" name="Stud. Mycol.">
        <title>101 Dothideomycetes genomes: a test case for predicting lifestyles and emergence of pathogens.</title>
        <authorList>
            <person name="Haridas S."/>
            <person name="Albert R."/>
            <person name="Binder M."/>
            <person name="Bloem J."/>
            <person name="Labutti K."/>
            <person name="Salamov A."/>
            <person name="Andreopoulos B."/>
            <person name="Baker S."/>
            <person name="Barry K."/>
            <person name="Bills G."/>
            <person name="Bluhm B."/>
            <person name="Cannon C."/>
            <person name="Castanera R."/>
            <person name="Culley D."/>
            <person name="Daum C."/>
            <person name="Ezra D."/>
            <person name="Gonzalez J."/>
            <person name="Henrissat B."/>
            <person name="Kuo A."/>
            <person name="Liang C."/>
            <person name="Lipzen A."/>
            <person name="Lutzoni F."/>
            <person name="Magnuson J."/>
            <person name="Mondo S."/>
            <person name="Nolan M."/>
            <person name="Ohm R."/>
            <person name="Pangilinan J."/>
            <person name="Park H.-J."/>
            <person name="Ramirez L."/>
            <person name="Alfaro M."/>
            <person name="Sun H."/>
            <person name="Tritt A."/>
            <person name="Yoshinaga Y."/>
            <person name="Zwiers L.-H."/>
            <person name="Turgeon B."/>
            <person name="Goodwin S."/>
            <person name="Spatafora J."/>
            <person name="Crous P."/>
            <person name="Grigoriev I."/>
        </authorList>
    </citation>
    <scope>NUCLEOTIDE SEQUENCE</scope>
    <source>
        <strain evidence="6">CBS 122681</strain>
    </source>
</reference>